<dbReference type="Gene3D" id="3.40.50.150">
    <property type="entry name" value="Vaccinia Virus protein VP39"/>
    <property type="match status" value="1"/>
</dbReference>
<evidence type="ECO:0000313" key="3">
    <source>
        <dbReference type="Proteomes" id="UP000622610"/>
    </source>
</evidence>
<sequence length="210" mass="23902">MTEFWEKSFIQHQEMWGMNASQSTILASQFFQKQGYKSVLVPGCGYGRNAQVFVEAGFDVTGIEISQTAIDLARKAGFTWPIYHGSVAEMPFDSKQYEGIFSYALLHLLDSNVRAKFIESCYQQLAPGGTMIFTSISKEAPMYGKGTKISENEYESPNGIRLFFYDEAMIQAEFSDYGLIESHKIEERDSDNPNKAAISFWWIRCQKPIE</sequence>
<keyword evidence="2" id="KW-0808">Transferase</keyword>
<dbReference type="PANTHER" id="PTHR43861">
    <property type="entry name" value="TRANS-ACONITATE 2-METHYLTRANSFERASE-RELATED"/>
    <property type="match status" value="1"/>
</dbReference>
<keyword evidence="2" id="KW-0489">Methyltransferase</keyword>
<dbReference type="InterPro" id="IPR029063">
    <property type="entry name" value="SAM-dependent_MTases_sf"/>
</dbReference>
<protein>
    <submittedName>
        <fullName evidence="2">Methyltransferase</fullName>
    </submittedName>
</protein>
<dbReference type="AlphaFoldDB" id="A0A917JG12"/>
<dbReference type="InterPro" id="IPR013216">
    <property type="entry name" value="Methyltransf_11"/>
</dbReference>
<gene>
    <name evidence="2" type="ORF">GCM10011482_22190</name>
</gene>
<evidence type="ECO:0000259" key="1">
    <source>
        <dbReference type="Pfam" id="PF08241"/>
    </source>
</evidence>
<organism evidence="2 3">
    <name type="scientific">Enterococcus alcedinis</name>
    <dbReference type="NCBI Taxonomy" id="1274384"/>
    <lineage>
        <taxon>Bacteria</taxon>
        <taxon>Bacillati</taxon>
        <taxon>Bacillota</taxon>
        <taxon>Bacilli</taxon>
        <taxon>Lactobacillales</taxon>
        <taxon>Enterococcaceae</taxon>
        <taxon>Enterococcus</taxon>
    </lineage>
</organism>
<name>A0A917JG12_9ENTE</name>
<accession>A0A917JG12</accession>
<dbReference type="EMBL" id="BMDT01000012">
    <property type="protein sequence ID" value="GGI66565.1"/>
    <property type="molecule type" value="Genomic_DNA"/>
</dbReference>
<dbReference type="RefSeq" id="WP_188368391.1">
    <property type="nucleotide sequence ID" value="NZ_BMDT01000012.1"/>
</dbReference>
<dbReference type="GO" id="GO:0032259">
    <property type="term" value="P:methylation"/>
    <property type="evidence" value="ECO:0007669"/>
    <property type="project" value="UniProtKB-KW"/>
</dbReference>
<reference evidence="2" key="2">
    <citation type="submission" date="2020-09" db="EMBL/GenBank/DDBJ databases">
        <authorList>
            <person name="Sun Q."/>
            <person name="Sedlacek I."/>
        </authorList>
    </citation>
    <scope>NUCLEOTIDE SEQUENCE</scope>
    <source>
        <strain evidence="2">CCM 8433</strain>
    </source>
</reference>
<dbReference type="GO" id="GO:0008757">
    <property type="term" value="F:S-adenosylmethionine-dependent methyltransferase activity"/>
    <property type="evidence" value="ECO:0007669"/>
    <property type="project" value="InterPro"/>
</dbReference>
<dbReference type="SUPFAM" id="SSF53335">
    <property type="entry name" value="S-adenosyl-L-methionine-dependent methyltransferases"/>
    <property type="match status" value="1"/>
</dbReference>
<dbReference type="Pfam" id="PF08241">
    <property type="entry name" value="Methyltransf_11"/>
    <property type="match status" value="1"/>
</dbReference>
<comment type="caution">
    <text evidence="2">The sequence shown here is derived from an EMBL/GenBank/DDBJ whole genome shotgun (WGS) entry which is preliminary data.</text>
</comment>
<reference evidence="2" key="1">
    <citation type="journal article" date="2014" name="Int. J. Syst. Evol. Microbiol.">
        <title>Complete genome sequence of Corynebacterium casei LMG S-19264T (=DSM 44701T), isolated from a smear-ripened cheese.</title>
        <authorList>
            <consortium name="US DOE Joint Genome Institute (JGI-PGF)"/>
            <person name="Walter F."/>
            <person name="Albersmeier A."/>
            <person name="Kalinowski J."/>
            <person name="Ruckert C."/>
        </authorList>
    </citation>
    <scope>NUCLEOTIDE SEQUENCE</scope>
    <source>
        <strain evidence="2">CCM 8433</strain>
    </source>
</reference>
<dbReference type="Proteomes" id="UP000622610">
    <property type="component" value="Unassembled WGS sequence"/>
</dbReference>
<proteinExistence type="predicted"/>
<evidence type="ECO:0000313" key="2">
    <source>
        <dbReference type="EMBL" id="GGI66565.1"/>
    </source>
</evidence>
<feature type="domain" description="Methyltransferase type 11" evidence="1">
    <location>
        <begin position="42"/>
        <end position="133"/>
    </location>
</feature>
<keyword evidence="3" id="KW-1185">Reference proteome</keyword>
<dbReference type="CDD" id="cd02440">
    <property type="entry name" value="AdoMet_MTases"/>
    <property type="match status" value="1"/>
</dbReference>